<keyword evidence="2" id="KW-1185">Reference proteome</keyword>
<evidence type="ECO:0000313" key="3">
    <source>
        <dbReference type="WBParaSite" id="TMUE_3000012170.1"/>
    </source>
</evidence>
<accession>A0A5S6QY38</accession>
<dbReference type="Proteomes" id="UP000046395">
    <property type="component" value="Unassembled WGS sequence"/>
</dbReference>
<dbReference type="AlphaFoldDB" id="A0A5S6QY38"/>
<reference evidence="3" key="1">
    <citation type="submission" date="2019-12" db="UniProtKB">
        <authorList>
            <consortium name="WormBaseParasite"/>
        </authorList>
    </citation>
    <scope>IDENTIFICATION</scope>
</reference>
<dbReference type="WBParaSite" id="TMUE_3000012170.1">
    <property type="protein sequence ID" value="TMUE_3000012170.1"/>
    <property type="gene ID" value="WBGene00301481"/>
</dbReference>
<proteinExistence type="predicted"/>
<feature type="region of interest" description="Disordered" evidence="1">
    <location>
        <begin position="125"/>
        <end position="149"/>
    </location>
</feature>
<organism evidence="2 3">
    <name type="scientific">Trichuris muris</name>
    <name type="common">Mouse whipworm</name>
    <dbReference type="NCBI Taxonomy" id="70415"/>
    <lineage>
        <taxon>Eukaryota</taxon>
        <taxon>Metazoa</taxon>
        <taxon>Ecdysozoa</taxon>
        <taxon>Nematoda</taxon>
        <taxon>Enoplea</taxon>
        <taxon>Dorylaimia</taxon>
        <taxon>Trichinellida</taxon>
        <taxon>Trichuridae</taxon>
        <taxon>Trichuris</taxon>
    </lineage>
</organism>
<name>A0A5S6QY38_TRIMR</name>
<evidence type="ECO:0000313" key="2">
    <source>
        <dbReference type="Proteomes" id="UP000046395"/>
    </source>
</evidence>
<protein>
    <submittedName>
        <fullName evidence="3">Uncharacterized protein</fullName>
    </submittedName>
</protein>
<evidence type="ECO:0000256" key="1">
    <source>
        <dbReference type="SAM" id="MobiDB-lite"/>
    </source>
</evidence>
<sequence length="161" mass="17635">MFKRKHIDSLGFLPPKGAIRFKRGARLKFSDCSGAVLFASAPYKNAFSASRCHHLQRLPLIFPSAPTQATPKSCSGTDEDTIGEQTIRWVRGRHRGDFALQCRRFALDLALIDFAAELDCYPPSPSRRQPSVIRPRLSSSCPSSEGAGGRRYADVAIIGGA</sequence>